<accession>A0ACB7CF71</accession>
<sequence>MHNFSSLSWDEIGVSLTPWIRNAMDTMGFQKTTPVQASTIPLFMKNKDVVVEVCFYSVFFLSFLLGGLRAFVSYIRAYSKHQAHFIFRVKDLDFAGIAYSFGLFHLPKMPELKDKILDFEEEVIDLNELAYMNKVKEKFRLNKNEKQKLNEKNTILKKKTIPWSKNIELKKKRKIRQNKQFENLLITSVEKMPTKNAANIADNHENLDYLSFEPLLNLFSSEFLQFNHDTFVISYLSELLESSVLELSEEHNKLHSENKKTENDLFQVMQKEHNNLVTIINHGNNFCKSFDLLNESVNKVQSMMISISEKISNFEASKSRFNKILDKTYLLYKHNEYIRDIFEIPSLIEAFAKNNHYSEAISLIIYAKQLELKYSQIDIVQNLMKQVNYMSEYVQKQLLLRLRGPIKLTEAINTIGCLCRMNRFLEIELCYIFLLCRWNYIEKLISDLGSLEQGQDSGKYLKEYIEIFREHSFNIFSYYTSIFLEEPSLFSENLESISEVSKDNLVKKTLKRKILSNFALFMVSEIKKVLIIYVPCVFDDETKISILNRVFNCGQSLGGIGVDFSLALVNIFGDEWNNIIKNHQKMIKKLDQIT</sequence>
<gene>
    <name evidence="1" type="ORF">PORY_001184</name>
</gene>
<evidence type="ECO:0000313" key="1">
    <source>
        <dbReference type="EMBL" id="KAG4305628.1"/>
    </source>
</evidence>
<reference evidence="1 2" key="1">
    <citation type="journal article" date="2021" name="Commun. Biol.">
        <title>Genomic insights into the host specific adaptation of the Pneumocystis genus.</title>
        <authorList>
            <person name="Cisse O.H."/>
            <person name="Ma L."/>
            <person name="Dekker J.P."/>
            <person name="Khil P.P."/>
            <person name="Youn J.-H."/>
            <person name="Brenchley J.M."/>
            <person name="Blair R."/>
            <person name="Pahar B."/>
            <person name="Chabe M."/>
            <person name="Van Rompay K.K.A."/>
            <person name="Keesler R."/>
            <person name="Sukura A."/>
            <person name="Hirsch V."/>
            <person name="Kutty G."/>
            <person name="Liu Y."/>
            <person name="Peng L."/>
            <person name="Chen J."/>
            <person name="Song J."/>
            <person name="Weissenbacher-Lang C."/>
            <person name="Xu J."/>
            <person name="Upham N.S."/>
            <person name="Stajich J.E."/>
            <person name="Cuomo C.A."/>
            <person name="Cushion M.T."/>
            <person name="Kovacs J.A."/>
        </authorList>
    </citation>
    <scope>NUCLEOTIDE SEQUENCE [LARGE SCALE GENOMIC DNA]</scope>
    <source>
        <strain evidence="1 2">RABM</strain>
    </source>
</reference>
<protein>
    <submittedName>
        <fullName evidence="1">Uncharacterized protein</fullName>
    </submittedName>
</protein>
<name>A0ACB7CF71_9ASCO</name>
<keyword evidence="2" id="KW-1185">Reference proteome</keyword>
<evidence type="ECO:0000313" key="2">
    <source>
        <dbReference type="Proteomes" id="UP000768646"/>
    </source>
</evidence>
<dbReference type="Proteomes" id="UP000768646">
    <property type="component" value="Unassembled WGS sequence"/>
</dbReference>
<dbReference type="EMBL" id="JABTEG010000003">
    <property type="protein sequence ID" value="KAG4305628.1"/>
    <property type="molecule type" value="Genomic_DNA"/>
</dbReference>
<proteinExistence type="predicted"/>
<organism evidence="1 2">
    <name type="scientific">Pneumocystis oryctolagi</name>
    <dbReference type="NCBI Taxonomy" id="42067"/>
    <lineage>
        <taxon>Eukaryota</taxon>
        <taxon>Fungi</taxon>
        <taxon>Dikarya</taxon>
        <taxon>Ascomycota</taxon>
        <taxon>Taphrinomycotina</taxon>
        <taxon>Pneumocystomycetes</taxon>
        <taxon>Pneumocystaceae</taxon>
        <taxon>Pneumocystis</taxon>
    </lineage>
</organism>
<comment type="caution">
    <text evidence="1">The sequence shown here is derived from an EMBL/GenBank/DDBJ whole genome shotgun (WGS) entry which is preliminary data.</text>
</comment>